<sequence length="79" mass="9224">MMAIGYAIEVFVANTWTDSDEEPAKEELKRRLNQSKEKTDWQRSFNHESMDLLFKEFCQVALVEEAEEAEMQLLGPDII</sequence>
<protein>
    <submittedName>
        <fullName evidence="1">Uncharacterized protein</fullName>
    </submittedName>
</protein>
<gene>
    <name evidence="1" type="ORF">RHMOL_Rhmol11G0007200</name>
</gene>
<organism evidence="1 2">
    <name type="scientific">Rhododendron molle</name>
    <name type="common">Chinese azalea</name>
    <name type="synonym">Azalea mollis</name>
    <dbReference type="NCBI Taxonomy" id="49168"/>
    <lineage>
        <taxon>Eukaryota</taxon>
        <taxon>Viridiplantae</taxon>
        <taxon>Streptophyta</taxon>
        <taxon>Embryophyta</taxon>
        <taxon>Tracheophyta</taxon>
        <taxon>Spermatophyta</taxon>
        <taxon>Magnoliopsida</taxon>
        <taxon>eudicotyledons</taxon>
        <taxon>Gunneridae</taxon>
        <taxon>Pentapetalae</taxon>
        <taxon>asterids</taxon>
        <taxon>Ericales</taxon>
        <taxon>Ericaceae</taxon>
        <taxon>Ericoideae</taxon>
        <taxon>Rhodoreae</taxon>
        <taxon>Rhododendron</taxon>
    </lineage>
</organism>
<keyword evidence="2" id="KW-1185">Reference proteome</keyword>
<proteinExistence type="predicted"/>
<dbReference type="Proteomes" id="UP001062846">
    <property type="component" value="Chromosome 11"/>
</dbReference>
<comment type="caution">
    <text evidence="1">The sequence shown here is derived from an EMBL/GenBank/DDBJ whole genome shotgun (WGS) entry which is preliminary data.</text>
</comment>
<name>A0ACC0LM65_RHOML</name>
<dbReference type="EMBL" id="CM046398">
    <property type="protein sequence ID" value="KAI8529863.1"/>
    <property type="molecule type" value="Genomic_DNA"/>
</dbReference>
<accession>A0ACC0LM65</accession>
<evidence type="ECO:0000313" key="2">
    <source>
        <dbReference type="Proteomes" id="UP001062846"/>
    </source>
</evidence>
<reference evidence="1" key="1">
    <citation type="submission" date="2022-02" db="EMBL/GenBank/DDBJ databases">
        <title>Plant Genome Project.</title>
        <authorList>
            <person name="Zhang R.-G."/>
        </authorList>
    </citation>
    <scope>NUCLEOTIDE SEQUENCE</scope>
    <source>
        <strain evidence="1">AT1</strain>
    </source>
</reference>
<evidence type="ECO:0000313" key="1">
    <source>
        <dbReference type="EMBL" id="KAI8529863.1"/>
    </source>
</evidence>